<accession>A0ABU3K448</accession>
<dbReference type="Proteomes" id="UP001250932">
    <property type="component" value="Unassembled WGS sequence"/>
</dbReference>
<protein>
    <submittedName>
        <fullName evidence="1">Uncharacterized protein</fullName>
    </submittedName>
</protein>
<evidence type="ECO:0000313" key="1">
    <source>
        <dbReference type="EMBL" id="MDT7041152.1"/>
    </source>
</evidence>
<organism evidence="1 2">
    <name type="scientific">Candidatus Nitronereus thalassa</name>
    <dbReference type="NCBI Taxonomy" id="3020898"/>
    <lineage>
        <taxon>Bacteria</taxon>
        <taxon>Pseudomonadati</taxon>
        <taxon>Nitrospirota</taxon>
        <taxon>Nitrospiria</taxon>
        <taxon>Nitrospirales</taxon>
        <taxon>Nitrospiraceae</taxon>
        <taxon>Candidatus Nitronereus</taxon>
    </lineage>
</organism>
<keyword evidence="2" id="KW-1185">Reference proteome</keyword>
<proteinExistence type="predicted"/>
<sequence>MNLHQRGAELVNQLKALVLEALLSHPEGGVGNQGVSQREIARRAGLHNIGTVELDRTCHEMLSLLRKDGKVEPLAETNRTDEEVHWRLSQN</sequence>
<gene>
    <name evidence="1" type="ORF">PPG34_02240</name>
</gene>
<evidence type="ECO:0000313" key="2">
    <source>
        <dbReference type="Proteomes" id="UP001250932"/>
    </source>
</evidence>
<dbReference type="EMBL" id="JAQOUE010000001">
    <property type="protein sequence ID" value="MDT7041152.1"/>
    <property type="molecule type" value="Genomic_DNA"/>
</dbReference>
<name>A0ABU3K448_9BACT</name>
<comment type="caution">
    <text evidence="1">The sequence shown here is derived from an EMBL/GenBank/DDBJ whole genome shotgun (WGS) entry which is preliminary data.</text>
</comment>
<dbReference type="RefSeq" id="WP_313831510.1">
    <property type="nucleotide sequence ID" value="NZ_JAQOUE010000001.1"/>
</dbReference>
<reference evidence="1 2" key="1">
    <citation type="journal article" date="2023" name="ISME J.">
        <title>Cultivation and genomic characterization of novel and ubiquitous marine nitrite-oxidizing bacteria from the Nitrospirales.</title>
        <authorList>
            <person name="Mueller A.J."/>
            <person name="Daebeler A."/>
            <person name="Herbold C.W."/>
            <person name="Kirkegaard R.H."/>
            <person name="Daims H."/>
        </authorList>
    </citation>
    <scope>NUCLEOTIDE SEQUENCE [LARGE SCALE GENOMIC DNA]</scope>
    <source>
        <strain evidence="1 2">EB</strain>
    </source>
</reference>